<evidence type="ECO:0000256" key="4">
    <source>
        <dbReference type="ARBA" id="ARBA00022801"/>
    </source>
</evidence>
<dbReference type="Pfam" id="PF03652">
    <property type="entry name" value="RuvX"/>
    <property type="match status" value="1"/>
</dbReference>
<evidence type="ECO:0000256" key="1">
    <source>
        <dbReference type="ARBA" id="ARBA00022490"/>
    </source>
</evidence>
<evidence type="ECO:0000256" key="3">
    <source>
        <dbReference type="ARBA" id="ARBA00022722"/>
    </source>
</evidence>
<evidence type="ECO:0000256" key="5">
    <source>
        <dbReference type="HAMAP-Rule" id="MF_00651"/>
    </source>
</evidence>
<reference evidence="7 8" key="1">
    <citation type="submission" date="2018-06" db="EMBL/GenBank/DDBJ databases">
        <title>Genomic Encyclopedia of Type Strains, Phase III (KMG-III): the genomes of soil and plant-associated and newly described type strains.</title>
        <authorList>
            <person name="Whitman W."/>
        </authorList>
    </citation>
    <scope>NUCLEOTIDE SEQUENCE [LARGE SCALE GENOMIC DNA]</scope>
    <source>
        <strain evidence="7 8">CECT 7646</strain>
    </source>
</reference>
<dbReference type="CDD" id="cd16964">
    <property type="entry name" value="YqgF"/>
    <property type="match status" value="1"/>
</dbReference>
<dbReference type="GO" id="GO:0000967">
    <property type="term" value="P:rRNA 5'-end processing"/>
    <property type="evidence" value="ECO:0007669"/>
    <property type="project" value="UniProtKB-UniRule"/>
</dbReference>
<evidence type="ECO:0000313" key="7">
    <source>
        <dbReference type="EMBL" id="PYE74359.1"/>
    </source>
</evidence>
<keyword evidence="3 5" id="KW-0540">Nuclease</keyword>
<keyword evidence="1 5" id="KW-0963">Cytoplasm</keyword>
<dbReference type="SMART" id="SM00732">
    <property type="entry name" value="YqgFc"/>
    <property type="match status" value="1"/>
</dbReference>
<sequence>MSPPPSPASDVPSHFQSFLAFDFGMKRTGVASGNRLLKTATPQPTVAAEGDARFVPIGKRIAEWQPDALVVGVPFHPDGAAHENTRRARKFARQLHGRFGLPVYEVDERYSTTEALSEGARDADAASACIILEQFLRSLP</sequence>
<name>A0A318SVA2_9BURK</name>
<comment type="caution">
    <text evidence="7">The sequence shown here is derived from an EMBL/GenBank/DDBJ whole genome shotgun (WGS) entry which is preliminary data.</text>
</comment>
<feature type="domain" description="YqgF/RNase H-like" evidence="6">
    <location>
        <begin position="16"/>
        <end position="115"/>
    </location>
</feature>
<organism evidence="7 8">
    <name type="scientific">Xylophilus ampelinus</name>
    <dbReference type="NCBI Taxonomy" id="54067"/>
    <lineage>
        <taxon>Bacteria</taxon>
        <taxon>Pseudomonadati</taxon>
        <taxon>Pseudomonadota</taxon>
        <taxon>Betaproteobacteria</taxon>
        <taxon>Burkholderiales</taxon>
        <taxon>Xylophilus</taxon>
    </lineage>
</organism>
<keyword evidence="8" id="KW-1185">Reference proteome</keyword>
<dbReference type="AlphaFoldDB" id="A0A318SVA2"/>
<dbReference type="GO" id="GO:0005829">
    <property type="term" value="C:cytosol"/>
    <property type="evidence" value="ECO:0007669"/>
    <property type="project" value="TreeGrafter"/>
</dbReference>
<dbReference type="PANTHER" id="PTHR33317:SF4">
    <property type="entry name" value="POLYNUCLEOTIDYL TRANSFERASE, RIBONUCLEASE H-LIKE SUPERFAMILY PROTEIN"/>
    <property type="match status" value="1"/>
</dbReference>
<dbReference type="SUPFAM" id="SSF53098">
    <property type="entry name" value="Ribonuclease H-like"/>
    <property type="match status" value="1"/>
</dbReference>
<keyword evidence="2 5" id="KW-0690">Ribosome biogenesis</keyword>
<dbReference type="InterPro" id="IPR037027">
    <property type="entry name" value="YqgF/RNaseH-like_dom_sf"/>
</dbReference>
<dbReference type="InterPro" id="IPR012337">
    <property type="entry name" value="RNaseH-like_sf"/>
</dbReference>
<keyword evidence="4 5" id="KW-0378">Hydrolase</keyword>
<proteinExistence type="inferred from homology"/>
<protein>
    <recommendedName>
        <fullName evidence="5">Putative pre-16S rRNA nuclease</fullName>
        <ecNumber evidence="5">3.1.-.-</ecNumber>
    </recommendedName>
</protein>
<dbReference type="EC" id="3.1.-.-" evidence="5"/>
<dbReference type="Proteomes" id="UP000247540">
    <property type="component" value="Unassembled WGS sequence"/>
</dbReference>
<comment type="similarity">
    <text evidence="5">Belongs to the YqgF HJR family.</text>
</comment>
<evidence type="ECO:0000313" key="8">
    <source>
        <dbReference type="Proteomes" id="UP000247540"/>
    </source>
</evidence>
<dbReference type="GO" id="GO:0004518">
    <property type="term" value="F:nuclease activity"/>
    <property type="evidence" value="ECO:0007669"/>
    <property type="project" value="UniProtKB-KW"/>
</dbReference>
<dbReference type="InterPro" id="IPR005227">
    <property type="entry name" value="YqgF"/>
</dbReference>
<comment type="function">
    <text evidence="5">Could be a nuclease involved in processing of the 5'-end of pre-16S rRNA.</text>
</comment>
<dbReference type="OrthoDB" id="9796140at2"/>
<dbReference type="NCBIfam" id="TIGR00250">
    <property type="entry name" value="RNAse_H_YqgF"/>
    <property type="match status" value="1"/>
</dbReference>
<dbReference type="EMBL" id="QJTC01000025">
    <property type="protein sequence ID" value="PYE74359.1"/>
    <property type="molecule type" value="Genomic_DNA"/>
</dbReference>
<evidence type="ECO:0000256" key="2">
    <source>
        <dbReference type="ARBA" id="ARBA00022517"/>
    </source>
</evidence>
<dbReference type="Gene3D" id="3.30.420.140">
    <property type="entry name" value="YqgF/RNase H-like domain"/>
    <property type="match status" value="1"/>
</dbReference>
<dbReference type="RefSeq" id="WP_110466667.1">
    <property type="nucleotide sequence ID" value="NZ_JAMOFZ010000025.1"/>
</dbReference>
<evidence type="ECO:0000259" key="6">
    <source>
        <dbReference type="SMART" id="SM00732"/>
    </source>
</evidence>
<accession>A0A318SVA2</accession>
<dbReference type="InterPro" id="IPR006641">
    <property type="entry name" value="YqgF/RNaseH-like_dom"/>
</dbReference>
<dbReference type="HAMAP" id="MF_00651">
    <property type="entry name" value="Nuclease_YqgF"/>
    <property type="match status" value="1"/>
</dbReference>
<dbReference type="PANTHER" id="PTHR33317">
    <property type="entry name" value="POLYNUCLEOTIDYL TRANSFERASE, RIBONUCLEASE H-LIKE SUPERFAMILY PROTEIN"/>
    <property type="match status" value="1"/>
</dbReference>
<dbReference type="GO" id="GO:0016788">
    <property type="term" value="F:hydrolase activity, acting on ester bonds"/>
    <property type="evidence" value="ECO:0007669"/>
    <property type="project" value="UniProtKB-UniRule"/>
</dbReference>
<gene>
    <name evidence="7" type="ORF">DFQ15_12532</name>
</gene>
<comment type="subcellular location">
    <subcellularLocation>
        <location evidence="5">Cytoplasm</location>
    </subcellularLocation>
</comment>